<reference evidence="1" key="1">
    <citation type="submission" date="2014-05" db="EMBL/GenBank/DDBJ databases">
        <authorList>
            <person name="Chronopoulou M."/>
        </authorList>
    </citation>
    <scope>NUCLEOTIDE SEQUENCE</scope>
    <source>
        <tissue evidence="1">Whole organism</tissue>
    </source>
</reference>
<feature type="non-terminal residue" evidence="1">
    <location>
        <position position="1"/>
    </location>
</feature>
<organism evidence="1">
    <name type="scientific">Lepeophtheirus salmonis</name>
    <name type="common">Salmon louse</name>
    <name type="synonym">Caligus salmonis</name>
    <dbReference type="NCBI Taxonomy" id="72036"/>
    <lineage>
        <taxon>Eukaryota</taxon>
        <taxon>Metazoa</taxon>
        <taxon>Ecdysozoa</taxon>
        <taxon>Arthropoda</taxon>
        <taxon>Crustacea</taxon>
        <taxon>Multicrustacea</taxon>
        <taxon>Hexanauplia</taxon>
        <taxon>Copepoda</taxon>
        <taxon>Siphonostomatoida</taxon>
        <taxon>Caligidae</taxon>
        <taxon>Lepeophtheirus</taxon>
    </lineage>
</organism>
<sequence>ISPEFLPDLGLPLCFLCCRRIRWCVSQLHPTQRSRTRSKKSSDNNGNVILAVWYGVESNCQTNTLSDQSFRIVEIPGNDFHRFGWIIINDFFICNHLQTLPVPS</sequence>
<proteinExistence type="predicted"/>
<accession>A0A0K2T1Y4</accession>
<name>A0A0K2T1Y4_LEPSM</name>
<evidence type="ECO:0000313" key="1">
    <source>
        <dbReference type="EMBL" id="CDW19825.1"/>
    </source>
</evidence>
<protein>
    <submittedName>
        <fullName evidence="1">Uncharacterized protein</fullName>
    </submittedName>
</protein>
<dbReference type="AlphaFoldDB" id="A0A0K2T1Y4"/>
<dbReference type="EMBL" id="HACA01002464">
    <property type="protein sequence ID" value="CDW19825.1"/>
    <property type="molecule type" value="Transcribed_RNA"/>
</dbReference>